<dbReference type="InterPro" id="IPR044810">
    <property type="entry name" value="WRKY_plant"/>
</dbReference>
<organism evidence="9 10">
    <name type="scientific">Vanilla planifolia</name>
    <name type="common">Vanilla</name>
    <dbReference type="NCBI Taxonomy" id="51239"/>
    <lineage>
        <taxon>Eukaryota</taxon>
        <taxon>Viridiplantae</taxon>
        <taxon>Streptophyta</taxon>
        <taxon>Embryophyta</taxon>
        <taxon>Tracheophyta</taxon>
        <taxon>Spermatophyta</taxon>
        <taxon>Magnoliopsida</taxon>
        <taxon>Liliopsida</taxon>
        <taxon>Asparagales</taxon>
        <taxon>Orchidaceae</taxon>
        <taxon>Vanilloideae</taxon>
        <taxon>Vanilleae</taxon>
        <taxon>Vanilla</taxon>
    </lineage>
</organism>
<evidence type="ECO:0000256" key="4">
    <source>
        <dbReference type="ARBA" id="ARBA00023125"/>
    </source>
</evidence>
<dbReference type="PANTHER" id="PTHR31221">
    <property type="entry name" value="WRKY TRANSCRIPTION FACTOR PROTEIN 1-RELATED"/>
    <property type="match status" value="1"/>
</dbReference>
<evidence type="ECO:0000256" key="1">
    <source>
        <dbReference type="ARBA" id="ARBA00004123"/>
    </source>
</evidence>
<dbReference type="InterPro" id="IPR036576">
    <property type="entry name" value="WRKY_dom_sf"/>
</dbReference>
<evidence type="ECO:0000259" key="8">
    <source>
        <dbReference type="PROSITE" id="PS50811"/>
    </source>
</evidence>
<dbReference type="OrthoDB" id="10265891at2759"/>
<evidence type="ECO:0000256" key="7">
    <source>
        <dbReference type="SAM" id="MobiDB-lite"/>
    </source>
</evidence>
<feature type="region of interest" description="Disordered" evidence="7">
    <location>
        <begin position="382"/>
        <end position="426"/>
    </location>
</feature>
<dbReference type="FunFam" id="2.20.25.80:FF:000001">
    <property type="entry name" value="WRKY transcription factor 33"/>
    <property type="match status" value="1"/>
</dbReference>
<dbReference type="GO" id="GO:0043565">
    <property type="term" value="F:sequence-specific DNA binding"/>
    <property type="evidence" value="ECO:0007669"/>
    <property type="project" value="InterPro"/>
</dbReference>
<gene>
    <name evidence="9" type="ORF">HPP92_003838</name>
</gene>
<accession>A0A835VHL4</accession>
<dbReference type="SUPFAM" id="SSF118290">
    <property type="entry name" value="WRKY DNA-binding domain"/>
    <property type="match status" value="2"/>
</dbReference>
<evidence type="ECO:0000256" key="3">
    <source>
        <dbReference type="ARBA" id="ARBA00023015"/>
    </source>
</evidence>
<protein>
    <recommendedName>
        <fullName evidence="8">WRKY domain-containing protein</fullName>
    </recommendedName>
</protein>
<keyword evidence="10" id="KW-1185">Reference proteome</keyword>
<evidence type="ECO:0000313" key="10">
    <source>
        <dbReference type="Proteomes" id="UP000636800"/>
    </source>
</evidence>
<dbReference type="FunFam" id="2.20.25.80:FF:000006">
    <property type="entry name" value="WRKY transcription factor"/>
    <property type="match status" value="1"/>
</dbReference>
<dbReference type="AlphaFoldDB" id="A0A835VHL4"/>
<dbReference type="PANTHER" id="PTHR31221:SF338">
    <property type="entry name" value="OS08G0499300 PROTEIN"/>
    <property type="match status" value="1"/>
</dbReference>
<proteinExistence type="predicted"/>
<comment type="subcellular location">
    <subcellularLocation>
        <location evidence="1">Nucleus</location>
    </subcellularLocation>
</comment>
<keyword evidence="3" id="KW-0805">Transcription regulation</keyword>
<feature type="domain" description="WRKY" evidence="8">
    <location>
        <begin position="263"/>
        <end position="327"/>
    </location>
</feature>
<evidence type="ECO:0000313" key="9">
    <source>
        <dbReference type="EMBL" id="KAG0499147.1"/>
    </source>
</evidence>
<evidence type="ECO:0000256" key="6">
    <source>
        <dbReference type="ARBA" id="ARBA00023242"/>
    </source>
</evidence>
<keyword evidence="6" id="KW-0539">Nucleus</keyword>
<feature type="region of interest" description="Disordered" evidence="7">
    <location>
        <begin position="244"/>
        <end position="272"/>
    </location>
</feature>
<keyword evidence="4" id="KW-0238">DNA-binding</keyword>
<reference evidence="9 10" key="1">
    <citation type="journal article" date="2020" name="Nat. Food">
        <title>A phased Vanilla planifolia genome enables genetic improvement of flavour and production.</title>
        <authorList>
            <person name="Hasing T."/>
            <person name="Tang H."/>
            <person name="Brym M."/>
            <person name="Khazi F."/>
            <person name="Huang T."/>
            <person name="Chambers A.H."/>
        </authorList>
    </citation>
    <scope>NUCLEOTIDE SEQUENCE [LARGE SCALE GENOMIC DNA]</scope>
    <source>
        <tissue evidence="9">Leaf</tissue>
    </source>
</reference>
<name>A0A835VHL4_VANPL</name>
<comment type="caution">
    <text evidence="9">The sequence shown here is derived from an EMBL/GenBank/DDBJ whole genome shotgun (WGS) entry which is preliminary data.</text>
</comment>
<dbReference type="GO" id="GO:0005634">
    <property type="term" value="C:nucleus"/>
    <property type="evidence" value="ECO:0007669"/>
    <property type="project" value="UniProtKB-SubCell"/>
</dbReference>
<dbReference type="InterPro" id="IPR003657">
    <property type="entry name" value="WRKY_dom"/>
</dbReference>
<dbReference type="GO" id="GO:0003700">
    <property type="term" value="F:DNA-binding transcription factor activity"/>
    <property type="evidence" value="ECO:0007669"/>
    <property type="project" value="InterPro"/>
</dbReference>
<dbReference type="PROSITE" id="PS50811">
    <property type="entry name" value="WRKY"/>
    <property type="match status" value="2"/>
</dbReference>
<keyword evidence="2" id="KW-0677">Repeat</keyword>
<keyword evidence="5" id="KW-0804">Transcription</keyword>
<evidence type="ECO:0000256" key="5">
    <source>
        <dbReference type="ARBA" id="ARBA00023163"/>
    </source>
</evidence>
<dbReference type="Gene3D" id="2.20.25.80">
    <property type="entry name" value="WRKY domain"/>
    <property type="match status" value="2"/>
</dbReference>
<evidence type="ECO:0000256" key="2">
    <source>
        <dbReference type="ARBA" id="ARBA00022737"/>
    </source>
</evidence>
<dbReference type="Proteomes" id="UP000636800">
    <property type="component" value="Chromosome 1"/>
</dbReference>
<dbReference type="SMART" id="SM00774">
    <property type="entry name" value="WRKY"/>
    <property type="match status" value="2"/>
</dbReference>
<dbReference type="Pfam" id="PF03106">
    <property type="entry name" value="WRKY"/>
    <property type="match status" value="2"/>
</dbReference>
<dbReference type="EMBL" id="JADCNL010000001">
    <property type="protein sequence ID" value="KAG0499147.1"/>
    <property type="molecule type" value="Genomic_DNA"/>
</dbReference>
<feature type="domain" description="WRKY" evidence="8">
    <location>
        <begin position="453"/>
        <end position="518"/>
    </location>
</feature>
<sequence>MEDNALGTEDWLPSNRMPKTLFRDLIGESHGFRSIQDNALQRTSLAHLQESEELGIVANASKPDWQSGNEVPKELSIGLNPFDFPKSSYRGRLADRIAGRAGFGNLTVDTSQITILLDSPMFLSNPLVEQLPTTVNAPSFEFSNVADTVVSNKTKDSPLEDIDLPSFAFKLPFPLFPNAEKKAALGSNHPQSLSTQGTCFHYPHQLNCQEEFPKPSAKKVDSGDALQEKGMSNAHVGMVCSPPMDDLQEGEAADLKDEPSSASLGAPSEDGYNWRKYGQKQVKGSEYPRSYYKCTQPNCQVKKKVERSHEGHITEIIYKGVHNHLKPPSNRRSAFPSSHLANEMQIDDLEHNGAGYDWKNDGLEANQSSSTVIEQCDQFSPLQAQGGVDGSSTLSNEEVEEDEQATHGSVSLGVDGDGDETESKRRKLDACALEMSAASRAVREPRVVVQTTSEIDILDDGYRWRKYGQKVVKGNPNPRSYYKCTNPGCTVRKHVERASHDLKSVITTYEGKHNHEVPAARTGGGQTTSSSATSCVIGAATPPSCLLPRRVEPPRIPDSFTRFDVHAPLGCFGYHAGHQQMGVGGHNFSFAMAQQGLSQHIAMAGLGHMTSLKVPVLPPPPAYVPMHRQGSTVGLVVPKGVPKEEGEADSGSPFSAGASAAYYPLMKMPLGPQM</sequence>